<sequence>MTVVASKYARAENDKELAETLMRRLRYDRMSGVLIWNERSPSDFVAGKYSAERICQRWNTRFAGKQAGYRGADGYWRINIGPKSFLLHRVAWLISNGSWPNDQLDHEDQDEGNNRLGNLREATNSQNAKNKPLQANNKTGYAGVVARADKWVANIKVDGKRTHLGTFPNFDDAVAARLTAAKAAGFSPKHGVQNR</sequence>
<dbReference type="InterPro" id="IPR016177">
    <property type="entry name" value="DNA-bd_dom_sf"/>
</dbReference>
<reference evidence="2 3" key="1">
    <citation type="submission" date="2016-11" db="EMBL/GenBank/DDBJ databases">
        <title>Rhizobium leguminosarum bv. viciae strain Vaf12 isolated from Vavilovia formosa root nodules from Russia, Dagestan.</title>
        <authorList>
            <person name="Kimeklis A."/>
        </authorList>
    </citation>
    <scope>NUCLEOTIDE SEQUENCE [LARGE SCALE GENOMIC DNA]</scope>
    <source>
        <strain evidence="2 3">Vaf-108</strain>
    </source>
</reference>
<dbReference type="SUPFAM" id="SSF54060">
    <property type="entry name" value="His-Me finger endonucleases"/>
    <property type="match status" value="1"/>
</dbReference>
<dbReference type="Proteomes" id="UP000183050">
    <property type="component" value="Chromosome"/>
</dbReference>
<evidence type="ECO:0000313" key="3">
    <source>
        <dbReference type="Proteomes" id="UP000183050"/>
    </source>
</evidence>
<feature type="domain" description="HNH nuclease" evidence="1">
    <location>
        <begin position="86"/>
        <end position="128"/>
    </location>
</feature>
<evidence type="ECO:0000259" key="1">
    <source>
        <dbReference type="Pfam" id="PF13392"/>
    </source>
</evidence>
<name>A0A1L3ZB94_RHILE</name>
<dbReference type="Pfam" id="PF13392">
    <property type="entry name" value="HNH_3"/>
    <property type="match status" value="1"/>
</dbReference>
<dbReference type="AlphaFoldDB" id="A0A1L3ZB94"/>
<dbReference type="Gene3D" id="3.90.75.20">
    <property type="match status" value="1"/>
</dbReference>
<gene>
    <name evidence="2" type="ORF">BMW22_15790</name>
</gene>
<dbReference type="InterPro" id="IPR003615">
    <property type="entry name" value="HNH_nuc"/>
</dbReference>
<protein>
    <recommendedName>
        <fullName evidence="1">HNH nuclease domain-containing protein</fullName>
    </recommendedName>
</protein>
<dbReference type="RefSeq" id="WP_072639332.1">
    <property type="nucleotide sequence ID" value="NZ_CP018228.1"/>
</dbReference>
<organism evidence="2 3">
    <name type="scientific">Rhizobium leguminosarum</name>
    <dbReference type="NCBI Taxonomy" id="384"/>
    <lineage>
        <taxon>Bacteria</taxon>
        <taxon>Pseudomonadati</taxon>
        <taxon>Pseudomonadota</taxon>
        <taxon>Alphaproteobacteria</taxon>
        <taxon>Hyphomicrobiales</taxon>
        <taxon>Rhizobiaceae</taxon>
        <taxon>Rhizobium/Agrobacterium group</taxon>
        <taxon>Rhizobium</taxon>
    </lineage>
</organism>
<dbReference type="InterPro" id="IPR044925">
    <property type="entry name" value="His-Me_finger_sf"/>
</dbReference>
<proteinExistence type="predicted"/>
<dbReference type="EMBL" id="CP018228">
    <property type="protein sequence ID" value="API52887.1"/>
    <property type="molecule type" value="Genomic_DNA"/>
</dbReference>
<evidence type="ECO:0000313" key="2">
    <source>
        <dbReference type="EMBL" id="API52887.1"/>
    </source>
</evidence>
<accession>A0A1L3ZB94</accession>
<dbReference type="SUPFAM" id="SSF54171">
    <property type="entry name" value="DNA-binding domain"/>
    <property type="match status" value="1"/>
</dbReference>
<dbReference type="GO" id="GO:0003677">
    <property type="term" value="F:DNA binding"/>
    <property type="evidence" value="ECO:0007669"/>
    <property type="project" value="InterPro"/>
</dbReference>